<dbReference type="Proteomes" id="UP000053558">
    <property type="component" value="Unassembled WGS sequence"/>
</dbReference>
<organism evidence="1 2">
    <name type="scientific">Coniophora puteana (strain RWD-64-598)</name>
    <name type="common">Brown rot fungus</name>
    <dbReference type="NCBI Taxonomy" id="741705"/>
    <lineage>
        <taxon>Eukaryota</taxon>
        <taxon>Fungi</taxon>
        <taxon>Dikarya</taxon>
        <taxon>Basidiomycota</taxon>
        <taxon>Agaricomycotina</taxon>
        <taxon>Agaricomycetes</taxon>
        <taxon>Agaricomycetidae</taxon>
        <taxon>Boletales</taxon>
        <taxon>Coniophorineae</taxon>
        <taxon>Coniophoraceae</taxon>
        <taxon>Coniophora</taxon>
    </lineage>
</organism>
<gene>
    <name evidence="1" type="ORF">CONPUDRAFT_85256</name>
</gene>
<keyword evidence="2" id="KW-1185">Reference proteome</keyword>
<dbReference type="AlphaFoldDB" id="A0A5M3M991"/>
<reference evidence="2" key="1">
    <citation type="journal article" date="2012" name="Science">
        <title>The Paleozoic origin of enzymatic lignin decomposition reconstructed from 31 fungal genomes.</title>
        <authorList>
            <person name="Floudas D."/>
            <person name="Binder M."/>
            <person name="Riley R."/>
            <person name="Barry K."/>
            <person name="Blanchette R.A."/>
            <person name="Henrissat B."/>
            <person name="Martinez A.T."/>
            <person name="Otillar R."/>
            <person name="Spatafora J.W."/>
            <person name="Yadav J.S."/>
            <person name="Aerts A."/>
            <person name="Benoit I."/>
            <person name="Boyd A."/>
            <person name="Carlson A."/>
            <person name="Copeland A."/>
            <person name="Coutinho P.M."/>
            <person name="de Vries R.P."/>
            <person name="Ferreira P."/>
            <person name="Findley K."/>
            <person name="Foster B."/>
            <person name="Gaskell J."/>
            <person name="Glotzer D."/>
            <person name="Gorecki P."/>
            <person name="Heitman J."/>
            <person name="Hesse C."/>
            <person name="Hori C."/>
            <person name="Igarashi K."/>
            <person name="Jurgens J.A."/>
            <person name="Kallen N."/>
            <person name="Kersten P."/>
            <person name="Kohler A."/>
            <person name="Kuees U."/>
            <person name="Kumar T.K.A."/>
            <person name="Kuo A."/>
            <person name="LaButti K."/>
            <person name="Larrondo L.F."/>
            <person name="Lindquist E."/>
            <person name="Ling A."/>
            <person name="Lombard V."/>
            <person name="Lucas S."/>
            <person name="Lundell T."/>
            <person name="Martin R."/>
            <person name="McLaughlin D.J."/>
            <person name="Morgenstern I."/>
            <person name="Morin E."/>
            <person name="Murat C."/>
            <person name="Nagy L.G."/>
            <person name="Nolan M."/>
            <person name="Ohm R.A."/>
            <person name="Patyshakuliyeva A."/>
            <person name="Rokas A."/>
            <person name="Ruiz-Duenas F.J."/>
            <person name="Sabat G."/>
            <person name="Salamov A."/>
            <person name="Samejima M."/>
            <person name="Schmutz J."/>
            <person name="Slot J.C."/>
            <person name="St John F."/>
            <person name="Stenlid J."/>
            <person name="Sun H."/>
            <person name="Sun S."/>
            <person name="Syed K."/>
            <person name="Tsang A."/>
            <person name="Wiebenga A."/>
            <person name="Young D."/>
            <person name="Pisabarro A."/>
            <person name="Eastwood D.C."/>
            <person name="Martin F."/>
            <person name="Cullen D."/>
            <person name="Grigoriev I.V."/>
            <person name="Hibbett D.S."/>
        </authorList>
    </citation>
    <scope>NUCLEOTIDE SEQUENCE [LARGE SCALE GENOMIC DNA]</scope>
    <source>
        <strain evidence="2">RWD-64-598 SS2</strain>
    </source>
</reference>
<dbReference type="GeneID" id="19210917"/>
<evidence type="ECO:0000313" key="1">
    <source>
        <dbReference type="EMBL" id="EIW75424.1"/>
    </source>
</evidence>
<comment type="caution">
    <text evidence="1">The sequence shown here is derived from an EMBL/GenBank/DDBJ whole genome shotgun (WGS) entry which is preliminary data.</text>
</comment>
<dbReference type="RefSeq" id="XP_007774153.1">
    <property type="nucleotide sequence ID" value="XM_007775963.1"/>
</dbReference>
<sequence length="114" mass="13202">MTTMLAARDHSHNCLRTMAPSCVSHSDHRKCIDARNLAPYTVPEDVVQSYNNSQVRRGVHADIDAFVILEQTVLTDKDVLDEIKRLIAKYRRNGRAYKDWNKHRIEDDRPQISV</sequence>
<proteinExistence type="predicted"/>
<name>A0A5M3M991_CONPW</name>
<dbReference type="KEGG" id="cput:CONPUDRAFT_85256"/>
<dbReference type="EMBL" id="JH711588">
    <property type="protein sequence ID" value="EIW75424.1"/>
    <property type="molecule type" value="Genomic_DNA"/>
</dbReference>
<protein>
    <submittedName>
        <fullName evidence="1">Uncharacterized protein</fullName>
    </submittedName>
</protein>
<accession>A0A5M3M991</accession>
<evidence type="ECO:0000313" key="2">
    <source>
        <dbReference type="Proteomes" id="UP000053558"/>
    </source>
</evidence>